<feature type="binding site" evidence="9">
    <location>
        <position position="37"/>
    </location>
    <ligand>
        <name>NADPH</name>
        <dbReference type="ChEBI" id="CHEBI:57783"/>
    </ligand>
</feature>
<proteinExistence type="inferred from homology"/>
<feature type="binding site" evidence="9">
    <location>
        <position position="151"/>
    </location>
    <ligand>
        <name>Mn(2+)</name>
        <dbReference type="ChEBI" id="CHEBI:29035"/>
    </ligand>
</feature>
<keyword evidence="4 9" id="KW-0521">NADP</keyword>
<feature type="binding site" evidence="9">
    <location>
        <position position="202"/>
    </location>
    <ligand>
        <name>NADPH</name>
        <dbReference type="ChEBI" id="CHEBI:57783"/>
    </ligand>
</feature>
<evidence type="ECO:0000256" key="4">
    <source>
        <dbReference type="ARBA" id="ARBA00022857"/>
    </source>
</evidence>
<feature type="binding site" evidence="9">
    <location>
        <position position="214"/>
    </location>
    <ligand>
        <name>1-deoxy-D-xylulose 5-phosphate</name>
        <dbReference type="ChEBI" id="CHEBI:57792"/>
    </ligand>
</feature>
<dbReference type="Pfam" id="PF13288">
    <property type="entry name" value="DXPR_C"/>
    <property type="match status" value="1"/>
</dbReference>
<feature type="binding site" evidence="9">
    <location>
        <position position="11"/>
    </location>
    <ligand>
        <name>NADPH</name>
        <dbReference type="ChEBI" id="CHEBI:57783"/>
    </ligand>
</feature>
<dbReference type="SUPFAM" id="SSF55347">
    <property type="entry name" value="Glyceraldehyde-3-phosphate dehydrogenase-like, C-terminal domain"/>
    <property type="match status" value="1"/>
</dbReference>
<evidence type="ECO:0000313" key="13">
    <source>
        <dbReference type="EMBL" id="AUW93695.1"/>
    </source>
</evidence>
<keyword evidence="7 9" id="KW-0414">Isoprene biosynthesis</keyword>
<keyword evidence="6 9" id="KW-0464">Manganese</keyword>
<keyword evidence="3 9" id="KW-0479">Metal-binding</keyword>
<comment type="cofactor">
    <cofactor evidence="9">
        <name>Mg(2+)</name>
        <dbReference type="ChEBI" id="CHEBI:18420"/>
    </cofactor>
    <cofactor evidence="9">
        <name>Mn(2+)</name>
        <dbReference type="ChEBI" id="CHEBI:29035"/>
    </cofactor>
</comment>
<comment type="caution">
    <text evidence="9">Lacks conserved residue(s) required for the propagation of feature annotation.</text>
</comment>
<evidence type="ECO:0000256" key="1">
    <source>
        <dbReference type="ARBA" id="ARBA00005094"/>
    </source>
</evidence>
<feature type="binding site" evidence="9">
    <location>
        <position position="149"/>
    </location>
    <ligand>
        <name>Mn(2+)</name>
        <dbReference type="ChEBI" id="CHEBI:29035"/>
    </ligand>
</feature>
<dbReference type="NCBIfam" id="TIGR00243">
    <property type="entry name" value="Dxr"/>
    <property type="match status" value="1"/>
</dbReference>
<feature type="domain" description="DXP reductoisomerase C-terminal" evidence="12">
    <location>
        <begin position="258"/>
        <end position="374"/>
    </location>
</feature>
<dbReference type="PANTHER" id="PTHR30525">
    <property type="entry name" value="1-DEOXY-D-XYLULOSE 5-PHOSPHATE REDUCTOISOMERASE"/>
    <property type="match status" value="1"/>
</dbReference>
<gene>
    <name evidence="9" type="primary">dxr</name>
    <name evidence="13" type="ORF">BXT84_06855</name>
</gene>
<feature type="binding site" evidence="9">
    <location>
        <position position="10"/>
    </location>
    <ligand>
        <name>NADPH</name>
        <dbReference type="ChEBI" id="CHEBI:57783"/>
    </ligand>
</feature>
<evidence type="ECO:0000256" key="8">
    <source>
        <dbReference type="ARBA" id="ARBA00048543"/>
    </source>
</evidence>
<organism evidence="13 14">
    <name type="scientific">Sulfobacillus thermotolerans</name>
    <dbReference type="NCBI Taxonomy" id="338644"/>
    <lineage>
        <taxon>Bacteria</taxon>
        <taxon>Bacillati</taxon>
        <taxon>Bacillota</taxon>
        <taxon>Clostridia</taxon>
        <taxon>Eubacteriales</taxon>
        <taxon>Clostridiales Family XVII. Incertae Sedis</taxon>
        <taxon>Sulfobacillus</taxon>
    </lineage>
</organism>
<dbReference type="Proteomes" id="UP000325292">
    <property type="component" value="Chromosome"/>
</dbReference>
<dbReference type="InterPro" id="IPR026877">
    <property type="entry name" value="DXPR_C"/>
</dbReference>
<keyword evidence="5 9" id="KW-0560">Oxidoreductase</keyword>
<evidence type="ECO:0000256" key="5">
    <source>
        <dbReference type="ARBA" id="ARBA00023002"/>
    </source>
</evidence>
<feature type="binding site" evidence="9">
    <location>
        <position position="173"/>
    </location>
    <ligand>
        <name>1-deoxy-D-xylulose 5-phosphate</name>
        <dbReference type="ChEBI" id="CHEBI:57792"/>
    </ligand>
</feature>
<feature type="binding site" evidence="9">
    <location>
        <position position="124"/>
    </location>
    <ligand>
        <name>1-deoxy-D-xylulose 5-phosphate</name>
        <dbReference type="ChEBI" id="CHEBI:57792"/>
    </ligand>
</feature>
<accession>A0ABN5GZ92</accession>
<sequence>MTQIIILGATGSVGETAYRVIQAQPDRIAVDGLVAHRQAEKLWEMGQRLHANWIGLTDREQAAELRHQHQGQSGPRIISGMDDILEAIAISPATKVIGAMSGFSGLMPTLTALENGKDILLANKETLVAAGDLVQRVALQRGRKILPVDSEHSAIFQCLALNQPFKRILLTCSGGPFRGRTKEELKTVTVEDALRHPNWSMGAKITIDSATLMNKGLEIIEAHHLFGVPYEQVEVLIHPQSIVHSLVEFVDGATMAQLGWPDMAVPVQVALSWPERWPLAGPALDLTQQPLTFDKPDTDTFEALDLARQAGIAGGLMPTVLNAANEVAVGLFLSRSIRFLSIVEIIKDVLGAFTDNTSVVALEQILEADRWARRQAEDMAMRYRL</sequence>
<dbReference type="EMBL" id="CP019454">
    <property type="protein sequence ID" value="AUW93695.1"/>
    <property type="molecule type" value="Genomic_DNA"/>
</dbReference>
<feature type="binding site" evidence="9">
    <location>
        <position position="215"/>
    </location>
    <ligand>
        <name>1-deoxy-D-xylulose 5-phosphate</name>
        <dbReference type="ChEBI" id="CHEBI:57792"/>
    </ligand>
</feature>
<keyword evidence="9" id="KW-0460">Magnesium</keyword>
<feature type="domain" description="1-deoxy-D-xylulose 5-phosphate reductoisomerase C-terminal" evidence="11">
    <location>
        <begin position="145"/>
        <end position="226"/>
    </location>
</feature>
<keyword evidence="14" id="KW-1185">Reference proteome</keyword>
<feature type="binding site" evidence="9">
    <location>
        <position position="196"/>
    </location>
    <ligand>
        <name>1-deoxy-D-xylulose 5-phosphate</name>
        <dbReference type="ChEBI" id="CHEBI:57792"/>
    </ligand>
</feature>
<comment type="catalytic activity">
    <reaction evidence="8">
        <text>2-C-methyl-D-erythritol 4-phosphate + NADP(+) = 1-deoxy-D-xylulose 5-phosphate + NADPH + H(+)</text>
        <dbReference type="Rhea" id="RHEA:13717"/>
        <dbReference type="ChEBI" id="CHEBI:15378"/>
        <dbReference type="ChEBI" id="CHEBI:57783"/>
        <dbReference type="ChEBI" id="CHEBI:57792"/>
        <dbReference type="ChEBI" id="CHEBI:58262"/>
        <dbReference type="ChEBI" id="CHEBI:58349"/>
        <dbReference type="EC" id="1.1.1.267"/>
    </reaction>
    <physiologicalReaction direction="right-to-left" evidence="8">
        <dbReference type="Rhea" id="RHEA:13719"/>
    </physiologicalReaction>
</comment>
<dbReference type="InterPro" id="IPR036291">
    <property type="entry name" value="NAD(P)-bd_dom_sf"/>
</dbReference>
<evidence type="ECO:0000256" key="9">
    <source>
        <dbReference type="HAMAP-Rule" id="MF_00183"/>
    </source>
</evidence>
<dbReference type="InterPro" id="IPR036169">
    <property type="entry name" value="DXPR_C_sf"/>
</dbReference>
<dbReference type="Gene3D" id="3.40.50.720">
    <property type="entry name" value="NAD(P)-binding Rossmann-like Domain"/>
    <property type="match status" value="1"/>
</dbReference>
<feature type="binding site" evidence="9">
    <location>
        <position position="151"/>
    </location>
    <ligand>
        <name>1-deoxy-D-xylulose 5-phosphate</name>
        <dbReference type="ChEBI" id="CHEBI:57792"/>
    </ligand>
</feature>
<evidence type="ECO:0000256" key="7">
    <source>
        <dbReference type="ARBA" id="ARBA00023229"/>
    </source>
</evidence>
<dbReference type="SUPFAM" id="SSF51735">
    <property type="entry name" value="NAD(P)-binding Rossmann-fold domains"/>
    <property type="match status" value="1"/>
</dbReference>
<comment type="pathway">
    <text evidence="1 9">Isoprenoid biosynthesis; isopentenyl diphosphate biosynthesis via DXP pathway; isopentenyl diphosphate from 1-deoxy-D-xylulose 5-phosphate: step 1/6.</text>
</comment>
<comment type="similarity">
    <text evidence="2 9">Belongs to the DXR family.</text>
</comment>
<feature type="binding site" evidence="9">
    <location>
        <position position="218"/>
    </location>
    <ligand>
        <name>Mn(2+)</name>
        <dbReference type="ChEBI" id="CHEBI:29035"/>
    </ligand>
</feature>
<feature type="binding site" evidence="9">
    <location>
        <position position="12"/>
    </location>
    <ligand>
        <name>NADPH</name>
        <dbReference type="ChEBI" id="CHEBI:57783"/>
    </ligand>
</feature>
<dbReference type="Pfam" id="PF08436">
    <property type="entry name" value="DXP_redisom_C"/>
    <property type="match status" value="1"/>
</dbReference>
<evidence type="ECO:0000313" key="14">
    <source>
        <dbReference type="Proteomes" id="UP000325292"/>
    </source>
</evidence>
<comment type="function">
    <text evidence="9">Catalyzes the NADPH-dependent rearrangement and reduction of 1-deoxy-D-xylulose-5-phosphate (DXP) to 2-C-methyl-D-erythritol 4-phosphate (MEP).</text>
</comment>
<evidence type="ECO:0000259" key="10">
    <source>
        <dbReference type="Pfam" id="PF02670"/>
    </source>
</evidence>
<evidence type="ECO:0000256" key="6">
    <source>
        <dbReference type="ARBA" id="ARBA00023211"/>
    </source>
</evidence>
<feature type="binding site" evidence="9">
    <location>
        <position position="209"/>
    </location>
    <ligand>
        <name>1-deoxy-D-xylulose 5-phosphate</name>
        <dbReference type="ChEBI" id="CHEBI:57792"/>
    </ligand>
</feature>
<dbReference type="PANTHER" id="PTHR30525:SF0">
    <property type="entry name" value="1-DEOXY-D-XYLULOSE 5-PHOSPHATE REDUCTOISOMERASE, CHLOROPLASTIC"/>
    <property type="match status" value="1"/>
</dbReference>
<dbReference type="InterPro" id="IPR013512">
    <property type="entry name" value="DXP_reductoisomerase_N"/>
</dbReference>
<reference evidence="13 14" key="1">
    <citation type="journal article" date="2019" name="Sci. Rep.">
        <title>Sulfobacillus thermotolerans: new insights into resistance and metabolic capacities of acidophilic chemolithotrophs.</title>
        <authorList>
            <person name="Panyushkina A.E."/>
            <person name="Babenko V.V."/>
            <person name="Nikitina A.S."/>
            <person name="Selezneva O.V."/>
            <person name="Tsaplina I.A."/>
            <person name="Letarova M.A."/>
            <person name="Kostryukova E.S."/>
            <person name="Letarov A.V."/>
        </authorList>
    </citation>
    <scope>NUCLEOTIDE SEQUENCE [LARGE SCALE GENOMIC DNA]</scope>
    <source>
        <strain evidence="13 14">Kr1</strain>
    </source>
</reference>
<feature type="binding site" evidence="9">
    <location>
        <position position="125"/>
    </location>
    <ligand>
        <name>NADPH</name>
        <dbReference type="ChEBI" id="CHEBI:57783"/>
    </ligand>
</feature>
<name>A0ABN5GZ92_9FIRM</name>
<dbReference type="EC" id="1.1.1.267" evidence="9"/>
<dbReference type="InterPro" id="IPR013644">
    <property type="entry name" value="DXP_reductoisomerase_C"/>
</dbReference>
<feature type="binding site" evidence="9">
    <location>
        <position position="150"/>
    </location>
    <ligand>
        <name>1-deoxy-D-xylulose 5-phosphate</name>
        <dbReference type="ChEBI" id="CHEBI:57792"/>
    </ligand>
</feature>
<dbReference type="HAMAP" id="MF_00183">
    <property type="entry name" value="DXP_reductoisom"/>
    <property type="match status" value="1"/>
</dbReference>
<feature type="binding site" evidence="9">
    <location>
        <position position="13"/>
    </location>
    <ligand>
        <name>NADPH</name>
        <dbReference type="ChEBI" id="CHEBI:57783"/>
    </ligand>
</feature>
<evidence type="ECO:0000259" key="12">
    <source>
        <dbReference type="Pfam" id="PF13288"/>
    </source>
</evidence>
<feature type="binding site" evidence="9">
    <location>
        <position position="123"/>
    </location>
    <ligand>
        <name>NADPH</name>
        <dbReference type="ChEBI" id="CHEBI:57783"/>
    </ligand>
</feature>
<dbReference type="Pfam" id="PF02670">
    <property type="entry name" value="DXP_reductoisom"/>
    <property type="match status" value="1"/>
</dbReference>
<evidence type="ECO:0000259" key="11">
    <source>
        <dbReference type="Pfam" id="PF08436"/>
    </source>
</evidence>
<dbReference type="Gene3D" id="1.10.1740.10">
    <property type="match status" value="1"/>
</dbReference>
<evidence type="ECO:0000256" key="3">
    <source>
        <dbReference type="ARBA" id="ARBA00022723"/>
    </source>
</evidence>
<feature type="binding site" evidence="9">
    <location>
        <position position="218"/>
    </location>
    <ligand>
        <name>1-deoxy-D-xylulose 5-phosphate</name>
        <dbReference type="ChEBI" id="CHEBI:57792"/>
    </ligand>
</feature>
<protein>
    <recommendedName>
        <fullName evidence="9">1-deoxy-D-xylulose 5-phosphate reductoisomerase</fullName>
        <shortName evidence="9">DXP reductoisomerase</shortName>
        <ecNumber evidence="9">1.1.1.267</ecNumber>
    </recommendedName>
    <alternativeName>
        <fullName evidence="9">1-deoxyxylulose-5-phosphate reductoisomerase</fullName>
    </alternativeName>
    <alternativeName>
        <fullName evidence="9">2-C-methyl-D-erythritol 4-phosphate synthase</fullName>
    </alternativeName>
</protein>
<dbReference type="SUPFAM" id="SSF69055">
    <property type="entry name" value="1-deoxy-D-xylulose-5-phosphate reductoisomerase, C-terminal domain"/>
    <property type="match status" value="1"/>
</dbReference>
<dbReference type="PIRSF" id="PIRSF006205">
    <property type="entry name" value="Dxp_reductismrs"/>
    <property type="match status" value="1"/>
</dbReference>
<dbReference type="InterPro" id="IPR003821">
    <property type="entry name" value="DXP_reductoisomerase"/>
</dbReference>
<evidence type="ECO:0000256" key="2">
    <source>
        <dbReference type="ARBA" id="ARBA00006825"/>
    </source>
</evidence>
<feature type="domain" description="1-deoxy-D-xylulose 5-phosphate reductoisomerase N-terminal" evidence="10">
    <location>
        <begin position="4"/>
        <end position="131"/>
    </location>
</feature>